<evidence type="ECO:0000313" key="14">
    <source>
        <dbReference type="Proteomes" id="UP000298663"/>
    </source>
</evidence>
<dbReference type="Proteomes" id="UP000298663">
    <property type="component" value="Unassembled WGS sequence"/>
</dbReference>
<dbReference type="InterPro" id="IPR036388">
    <property type="entry name" value="WH-like_DNA-bd_sf"/>
</dbReference>
<feature type="compositionally biased region" description="Basic residues" evidence="9">
    <location>
        <begin position="206"/>
        <end position="219"/>
    </location>
</feature>
<evidence type="ECO:0000313" key="13">
    <source>
        <dbReference type="EMBL" id="TKR77475.1"/>
    </source>
</evidence>
<dbReference type="Gene3D" id="2.40.240.130">
    <property type="match status" value="1"/>
</dbReference>
<dbReference type="SMART" id="SM00049">
    <property type="entry name" value="DEP"/>
    <property type="match status" value="1"/>
</dbReference>
<dbReference type="GO" id="GO:0048699">
    <property type="term" value="P:generation of neurons"/>
    <property type="evidence" value="ECO:0007669"/>
    <property type="project" value="UniProtKB-ARBA"/>
</dbReference>
<gene>
    <name evidence="13" type="ORF">L596_018445</name>
</gene>
<dbReference type="GO" id="GO:0035556">
    <property type="term" value="P:intracellular signal transduction"/>
    <property type="evidence" value="ECO:0007669"/>
    <property type="project" value="InterPro"/>
</dbReference>
<dbReference type="InterPro" id="IPR001478">
    <property type="entry name" value="PDZ"/>
</dbReference>
<comment type="subcellular location">
    <subcellularLocation>
        <location evidence="2">Cytoplasm</location>
    </subcellularLocation>
    <subcellularLocation>
        <location evidence="1">Membrane</location>
    </subcellularLocation>
</comment>
<evidence type="ECO:0000256" key="3">
    <source>
        <dbReference type="ARBA" id="ARBA00008735"/>
    </source>
</evidence>
<keyword evidence="6 8" id="KW-0879">Wnt signaling pathway</keyword>
<dbReference type="OrthoDB" id="5844457at2759"/>
<evidence type="ECO:0000256" key="1">
    <source>
        <dbReference type="ARBA" id="ARBA00004370"/>
    </source>
</evidence>
<dbReference type="SMART" id="SM00021">
    <property type="entry name" value="DAX"/>
    <property type="match status" value="1"/>
</dbReference>
<dbReference type="GO" id="GO:0048468">
    <property type="term" value="P:cell development"/>
    <property type="evidence" value="ECO:0007669"/>
    <property type="project" value="UniProtKB-ARBA"/>
</dbReference>
<dbReference type="STRING" id="34508.A0A4V6A232"/>
<evidence type="ECO:0000256" key="7">
    <source>
        <dbReference type="ARBA" id="ARBA00023136"/>
    </source>
</evidence>
<dbReference type="EMBL" id="AZBU02000005">
    <property type="protein sequence ID" value="TKR77475.1"/>
    <property type="molecule type" value="Genomic_DNA"/>
</dbReference>
<keyword evidence="4" id="KW-0217">Developmental protein</keyword>
<dbReference type="FunFam" id="1.10.10.10:FF:000400">
    <property type="entry name" value="DiSHevelled related"/>
    <property type="match status" value="1"/>
</dbReference>
<evidence type="ECO:0000259" key="10">
    <source>
        <dbReference type="PROSITE" id="PS50106"/>
    </source>
</evidence>
<dbReference type="Pfam" id="PF00778">
    <property type="entry name" value="DIX"/>
    <property type="match status" value="1"/>
</dbReference>
<evidence type="ECO:0000256" key="4">
    <source>
        <dbReference type="ARBA" id="ARBA00022473"/>
    </source>
</evidence>
<dbReference type="GO" id="GO:0005829">
    <property type="term" value="C:cytosol"/>
    <property type="evidence" value="ECO:0007669"/>
    <property type="project" value="TreeGrafter"/>
</dbReference>
<dbReference type="GO" id="GO:0060070">
    <property type="term" value="P:canonical Wnt signaling pathway"/>
    <property type="evidence" value="ECO:0007669"/>
    <property type="project" value="TreeGrafter"/>
</dbReference>
<comment type="similarity">
    <text evidence="3">Belongs to the DSH family.</text>
</comment>
<dbReference type="Pfam" id="PF00595">
    <property type="entry name" value="PDZ"/>
    <property type="match status" value="1"/>
</dbReference>
<dbReference type="Pfam" id="PF00610">
    <property type="entry name" value="DEP"/>
    <property type="match status" value="1"/>
</dbReference>
<evidence type="ECO:0000259" key="12">
    <source>
        <dbReference type="PROSITE" id="PS50841"/>
    </source>
</evidence>
<keyword evidence="7" id="KW-0472">Membrane</keyword>
<dbReference type="Gene3D" id="2.30.42.10">
    <property type="match status" value="1"/>
</dbReference>
<dbReference type="InterPro" id="IPR038207">
    <property type="entry name" value="DIX_dom_sf"/>
</dbReference>
<accession>A0A4V6A232</accession>
<evidence type="ECO:0000259" key="11">
    <source>
        <dbReference type="PROSITE" id="PS50186"/>
    </source>
</evidence>
<dbReference type="SUPFAM" id="SSF46785">
    <property type="entry name" value="Winged helix' DNA-binding domain"/>
    <property type="match status" value="1"/>
</dbReference>
<dbReference type="PROSITE" id="PS50106">
    <property type="entry name" value="PDZ"/>
    <property type="match status" value="1"/>
</dbReference>
<dbReference type="InterPro" id="IPR000591">
    <property type="entry name" value="DEP_dom"/>
</dbReference>
<dbReference type="SUPFAM" id="SSF50156">
    <property type="entry name" value="PDZ domain-like"/>
    <property type="match status" value="1"/>
</dbReference>
<feature type="compositionally biased region" description="Pro residues" evidence="9">
    <location>
        <begin position="652"/>
        <end position="670"/>
    </location>
</feature>
<organism evidence="13 14">
    <name type="scientific">Steinernema carpocapsae</name>
    <name type="common">Entomopathogenic nematode</name>
    <dbReference type="NCBI Taxonomy" id="34508"/>
    <lineage>
        <taxon>Eukaryota</taxon>
        <taxon>Metazoa</taxon>
        <taxon>Ecdysozoa</taxon>
        <taxon>Nematoda</taxon>
        <taxon>Chromadorea</taxon>
        <taxon>Rhabditida</taxon>
        <taxon>Tylenchina</taxon>
        <taxon>Panagrolaimomorpha</taxon>
        <taxon>Strongyloidoidea</taxon>
        <taxon>Steinernematidae</taxon>
        <taxon>Steinernema</taxon>
    </lineage>
</organism>
<keyword evidence="14" id="KW-1185">Reference proteome</keyword>
<dbReference type="GO" id="GO:0048730">
    <property type="term" value="P:epidermis morphogenesis"/>
    <property type="evidence" value="ECO:0007669"/>
    <property type="project" value="UniProtKB-ARBA"/>
</dbReference>
<dbReference type="GO" id="GO:0009887">
    <property type="term" value="P:animal organ morphogenesis"/>
    <property type="evidence" value="ECO:0007669"/>
    <property type="project" value="UniProtKB-ARBA"/>
</dbReference>
<dbReference type="SUPFAM" id="SSF54236">
    <property type="entry name" value="Ubiquitin-like"/>
    <property type="match status" value="1"/>
</dbReference>
<comment type="caution">
    <text evidence="13">The sequence shown here is derived from an EMBL/GenBank/DDBJ whole genome shotgun (WGS) entry which is preliminary data.</text>
</comment>
<dbReference type="GO" id="GO:0016477">
    <property type="term" value="P:cell migration"/>
    <property type="evidence" value="ECO:0007669"/>
    <property type="project" value="UniProtKB-ARBA"/>
</dbReference>
<dbReference type="GO" id="GO:0035591">
    <property type="term" value="F:signaling adaptor activity"/>
    <property type="evidence" value="ECO:0007669"/>
    <property type="project" value="UniProtKB-ARBA"/>
</dbReference>
<dbReference type="SMART" id="SM00228">
    <property type="entry name" value="PDZ"/>
    <property type="match status" value="1"/>
</dbReference>
<dbReference type="PROSITE" id="PS50186">
    <property type="entry name" value="DEP"/>
    <property type="match status" value="1"/>
</dbReference>
<dbReference type="GO" id="GO:0000132">
    <property type="term" value="P:establishment of mitotic spindle orientation"/>
    <property type="evidence" value="ECO:0007669"/>
    <property type="project" value="UniProtKB-ARBA"/>
</dbReference>
<reference evidence="13 14" key="1">
    <citation type="journal article" date="2015" name="Genome Biol.">
        <title>Comparative genomics of Steinernema reveals deeply conserved gene regulatory networks.</title>
        <authorList>
            <person name="Dillman A.R."/>
            <person name="Macchietto M."/>
            <person name="Porter C.F."/>
            <person name="Rogers A."/>
            <person name="Williams B."/>
            <person name="Antoshechkin I."/>
            <person name="Lee M.M."/>
            <person name="Goodwin Z."/>
            <person name="Lu X."/>
            <person name="Lewis E.E."/>
            <person name="Goodrich-Blair H."/>
            <person name="Stock S.P."/>
            <person name="Adams B.J."/>
            <person name="Sternberg P.W."/>
            <person name="Mortazavi A."/>
        </authorList>
    </citation>
    <scope>NUCLEOTIDE SEQUENCE [LARGE SCALE GENOMIC DNA]</scope>
    <source>
        <strain evidence="13 14">ALL</strain>
    </source>
</reference>
<dbReference type="InterPro" id="IPR029071">
    <property type="entry name" value="Ubiquitin-like_domsf"/>
</dbReference>
<keyword evidence="5" id="KW-0963">Cytoplasm</keyword>
<feature type="region of interest" description="Disordered" evidence="9">
    <location>
        <begin position="197"/>
        <end position="222"/>
    </location>
</feature>
<reference evidence="13 14" key="2">
    <citation type="journal article" date="2019" name="G3 (Bethesda)">
        <title>Hybrid Assembly of the Genome of the Entomopathogenic Nematode Steinernema carpocapsae Identifies the X-Chromosome.</title>
        <authorList>
            <person name="Serra L."/>
            <person name="Macchietto M."/>
            <person name="Macias-Munoz A."/>
            <person name="McGill C.J."/>
            <person name="Rodriguez I.M."/>
            <person name="Rodriguez B."/>
            <person name="Murad R."/>
            <person name="Mortazavi A."/>
        </authorList>
    </citation>
    <scope>NUCLEOTIDE SEQUENCE [LARGE SCALE GENOMIC DNA]</scope>
    <source>
        <strain evidence="13 14">ALL</strain>
    </source>
</reference>
<evidence type="ECO:0008006" key="15">
    <source>
        <dbReference type="Google" id="ProtNLM"/>
    </source>
</evidence>
<proteinExistence type="inferred from homology"/>
<dbReference type="InterPro" id="IPR036034">
    <property type="entry name" value="PDZ_sf"/>
</dbReference>
<dbReference type="GO" id="GO:0048598">
    <property type="term" value="P:embryonic morphogenesis"/>
    <property type="evidence" value="ECO:0007669"/>
    <property type="project" value="UniProtKB-ARBA"/>
</dbReference>
<dbReference type="CDD" id="cd04438">
    <property type="entry name" value="DEP_dishevelled"/>
    <property type="match status" value="1"/>
</dbReference>
<dbReference type="PANTHER" id="PTHR10878:SF24">
    <property type="entry name" value="SEGMENT POLARITY PROTEIN DISHEVELLED HOMOLOG MIG-5"/>
    <property type="match status" value="1"/>
</dbReference>
<dbReference type="PANTHER" id="PTHR10878">
    <property type="entry name" value="SEGMENT POLARITY PROTEIN DISHEVELLED"/>
    <property type="match status" value="1"/>
</dbReference>
<evidence type="ECO:0000256" key="6">
    <source>
        <dbReference type="ARBA" id="ARBA00022687"/>
    </source>
</evidence>
<feature type="domain" description="DIX" evidence="12">
    <location>
        <begin position="1"/>
        <end position="83"/>
    </location>
</feature>
<dbReference type="InterPro" id="IPR001158">
    <property type="entry name" value="DIX"/>
</dbReference>
<dbReference type="GO" id="GO:0016020">
    <property type="term" value="C:membrane"/>
    <property type="evidence" value="ECO:0007669"/>
    <property type="project" value="UniProtKB-SubCell"/>
</dbReference>
<dbReference type="GO" id="GO:0048646">
    <property type="term" value="P:anatomical structure formation involved in morphogenesis"/>
    <property type="evidence" value="ECO:0007669"/>
    <property type="project" value="UniProtKB-ARBA"/>
</dbReference>
<feature type="domain" description="DEP" evidence="11">
    <location>
        <begin position="456"/>
        <end position="530"/>
    </location>
</feature>
<protein>
    <recommendedName>
        <fullName evidence="15">PDZ domain-containing protein</fullName>
    </recommendedName>
</protein>
<feature type="region of interest" description="Disordered" evidence="9">
    <location>
        <begin position="637"/>
        <end position="676"/>
    </location>
</feature>
<evidence type="ECO:0000256" key="2">
    <source>
        <dbReference type="ARBA" id="ARBA00004496"/>
    </source>
</evidence>
<dbReference type="GO" id="GO:0003002">
    <property type="term" value="P:regionalization"/>
    <property type="evidence" value="ECO:0007669"/>
    <property type="project" value="UniProtKB-ARBA"/>
</dbReference>
<dbReference type="InterPro" id="IPR015506">
    <property type="entry name" value="Dsh/Dvl-rel"/>
</dbReference>
<dbReference type="GO" id="GO:0005109">
    <property type="term" value="F:frizzled binding"/>
    <property type="evidence" value="ECO:0007669"/>
    <property type="project" value="TreeGrafter"/>
</dbReference>
<evidence type="ECO:0000256" key="5">
    <source>
        <dbReference type="ARBA" id="ARBA00022490"/>
    </source>
</evidence>
<name>A0A4V6A232_STECR</name>
<feature type="domain" description="PDZ" evidence="10">
    <location>
        <begin position="241"/>
        <end position="314"/>
    </location>
</feature>
<dbReference type="InterPro" id="IPR036390">
    <property type="entry name" value="WH_DNA-bd_sf"/>
</dbReference>
<dbReference type="AlphaFoldDB" id="A0A4V6A232"/>
<sequence>MEVKVFYYLNEGDVPYVSVLNPASGAAPTLGDFKKVFNRAGFKYYCKELDTDIGREVKVELTDDKAPLLRAGSGLIELFLVQQQQQNFNSGTLPRTGKQNHEAAAGAAFEPGGRLKKRRSLYGLSSVDGFDIGGGQRVSMVTNEQSLAESSQGTVLSRRAGEHLADMYATNSEDPYNMEDPSASSFSAASSAYGGIPIGNNGRLPQNRHRKPRKERYRKAYVPSTISSAAESSLTSQSLPRIDVIKVSMKNAITLGIKVVGHDGGIFVSLILPDGAASQDGRLEVGDQIVQINEESFENLNDQQAVSILKKASKSKRSVTLYVSKRPRAHDDGSSDVLTGMTANETMPLNISSWVKSTMHRKVEKHVPFQSVVGESTLDPSESMTIADETSDEEQAAYLDRRGGVGPRFVPALGMRNQIAEDVFMRQKENDENDVMIDTLSVNMDPRIILKVMAKPDSGLQIKNRKWLKILVPMSFIGSGLVDWLLMHVQGLHDRKSAREYASQLLQEGLIRHVVNKMTFTEKCYYVFDESIMQMANRGSRGGAHSSGGEVTTEVTYVGSPAPGTDKTQPRPLDSNLTVQNANVNATWPISPITLYGNQTARRCESPAVTNDYASMIGTEFVQQQHQMPVMMPSEAPTLKIGTQSPSTRSPFFPPPPPSLQRSMSPPPNTPNTLLSSVLLSGATGSSRLTHQQSSHM</sequence>
<evidence type="ECO:0000256" key="8">
    <source>
        <dbReference type="PROSITE-ProRule" id="PRU00069"/>
    </source>
</evidence>
<evidence type="ECO:0000256" key="9">
    <source>
        <dbReference type="SAM" id="MobiDB-lite"/>
    </source>
</evidence>
<dbReference type="PROSITE" id="PS50841">
    <property type="entry name" value="DIX"/>
    <property type="match status" value="1"/>
</dbReference>
<dbReference type="Gene3D" id="1.10.10.10">
    <property type="entry name" value="Winged helix-like DNA-binding domain superfamily/Winged helix DNA-binding domain"/>
    <property type="match status" value="1"/>
</dbReference>
<dbReference type="GO" id="GO:0005938">
    <property type="term" value="C:cell cortex"/>
    <property type="evidence" value="ECO:0007669"/>
    <property type="project" value="UniProtKB-ARBA"/>
</dbReference>